<dbReference type="Gene3D" id="3.60.21.10">
    <property type="match status" value="1"/>
</dbReference>
<reference evidence="4 5" key="2">
    <citation type="journal article" date="2011" name="Genome Res.">
        <title>Chromosome and gene copy number variation allow major structural change between species and strains of Leishmania.</title>
        <authorList>
            <person name="Rogers M.B."/>
            <person name="Hilley J.D."/>
            <person name="Dickens N.J."/>
            <person name="Wilkes J."/>
            <person name="Bates P.A."/>
            <person name="Depledge D.P."/>
            <person name="Harris D."/>
            <person name="Her Y."/>
            <person name="Herzyk P."/>
            <person name="Imamura H."/>
            <person name="Otto T.D."/>
            <person name="Sanders M."/>
            <person name="Seeger K."/>
            <person name="Dujardin J.C."/>
            <person name="Berriman M."/>
            <person name="Smith D.F."/>
            <person name="Hertz-Fowler C."/>
            <person name="Mottram J.C."/>
        </authorList>
    </citation>
    <scope>NUCLEOTIDE SEQUENCE [LARGE SCALE GENOMIC DNA]</scope>
    <source>
        <strain evidence="5">MHOM/IL/81/Friedlin</strain>
    </source>
</reference>
<dbReference type="HOGENOM" id="CLU_042543_2_0_1"/>
<feature type="region of interest" description="Disordered" evidence="1">
    <location>
        <begin position="56"/>
        <end position="75"/>
    </location>
</feature>
<gene>
    <name evidence="4" type="ORF">LMJF_29_0440</name>
</gene>
<dbReference type="VEuPathDB" id="TriTrypDB:LMJFC_290010300"/>
<dbReference type="Pfam" id="PF00149">
    <property type="entry name" value="Metallophos"/>
    <property type="match status" value="1"/>
</dbReference>
<evidence type="ECO:0000259" key="3">
    <source>
        <dbReference type="Pfam" id="PF00149"/>
    </source>
</evidence>
<evidence type="ECO:0000256" key="1">
    <source>
        <dbReference type="SAM" id="MobiDB-lite"/>
    </source>
</evidence>
<keyword evidence="5" id="KW-1185">Reference proteome</keyword>
<dbReference type="GeneID" id="12980899"/>
<reference evidence="4 5" key="1">
    <citation type="journal article" date="2005" name="Science">
        <title>The genome of the kinetoplastid parasite, Leishmania major.</title>
        <authorList>
            <person name="Ivens A.C."/>
            <person name="Peacock C.S."/>
            <person name="Worthey E.A."/>
            <person name="Murphy L."/>
            <person name="Aggarwal G."/>
            <person name="Berriman M."/>
            <person name="Sisk E."/>
            <person name="Rajandream M.A."/>
            <person name="Adlem E."/>
            <person name="Aert R."/>
            <person name="Anupama A."/>
            <person name="Apostolou Z."/>
            <person name="Attipoe P."/>
            <person name="Bason N."/>
            <person name="Bauser C."/>
            <person name="Beck A."/>
            <person name="Beverley S.M."/>
            <person name="Bianchettin G."/>
            <person name="Borzym K."/>
            <person name="Bothe G."/>
            <person name="Bruschi C.V."/>
            <person name="Collins M."/>
            <person name="Cadag E."/>
            <person name="Ciarloni L."/>
            <person name="Clayton C."/>
            <person name="Coulson R.M."/>
            <person name="Cronin A."/>
            <person name="Cruz A.K."/>
            <person name="Davies R.M."/>
            <person name="De Gaudenzi J."/>
            <person name="Dobson D.E."/>
            <person name="Duesterhoeft A."/>
            <person name="Fazelina G."/>
            <person name="Fosker N."/>
            <person name="Frasch A.C."/>
            <person name="Fraser A."/>
            <person name="Fuchs M."/>
            <person name="Gabel C."/>
            <person name="Goble A."/>
            <person name="Goffeau A."/>
            <person name="Harris D."/>
            <person name="Hertz-Fowler C."/>
            <person name="Hilbert H."/>
            <person name="Horn D."/>
            <person name="Huang Y."/>
            <person name="Klages S."/>
            <person name="Knights A."/>
            <person name="Kube M."/>
            <person name="Larke N."/>
            <person name="Litvin L."/>
            <person name="Lord A."/>
            <person name="Louie T."/>
            <person name="Marra M."/>
            <person name="Masuy D."/>
            <person name="Matthews K."/>
            <person name="Michaeli S."/>
            <person name="Mottram J.C."/>
            <person name="Muller-Auer S."/>
            <person name="Munden H."/>
            <person name="Nelson S."/>
            <person name="Norbertczak H."/>
            <person name="Oliver K."/>
            <person name="O'neil S."/>
            <person name="Pentony M."/>
            <person name="Pohl T.M."/>
            <person name="Price C."/>
            <person name="Purnelle B."/>
            <person name="Quail M.A."/>
            <person name="Rabbinowitsch E."/>
            <person name="Reinhardt R."/>
            <person name="Rieger M."/>
            <person name="Rinta J."/>
            <person name="Robben J."/>
            <person name="Robertson L."/>
            <person name="Ruiz J.C."/>
            <person name="Rutter S."/>
            <person name="Saunders D."/>
            <person name="Schafer M."/>
            <person name="Schein J."/>
            <person name="Schwartz D.C."/>
            <person name="Seeger K."/>
            <person name="Seyler A."/>
            <person name="Sharp S."/>
            <person name="Shin H."/>
            <person name="Sivam D."/>
            <person name="Squares R."/>
            <person name="Squares S."/>
            <person name="Tosato V."/>
            <person name="Vogt C."/>
            <person name="Volckaert G."/>
            <person name="Wambutt R."/>
            <person name="Warren T."/>
            <person name="Wedler H."/>
            <person name="Woodward J."/>
            <person name="Zhou S."/>
            <person name="Zimmermann W."/>
            <person name="Smith D.F."/>
            <person name="Blackwell J.M."/>
            <person name="Stuart K.D."/>
            <person name="Barrell B."/>
            <person name="Myler P.J."/>
        </authorList>
    </citation>
    <scope>NUCLEOTIDE SEQUENCE [LARGE SCALE GENOMIC DNA]</scope>
    <source>
        <strain evidence="5">MHOM/IL/81/Friedlin</strain>
    </source>
</reference>
<evidence type="ECO:0000313" key="4">
    <source>
        <dbReference type="EMBL" id="CBZ12374.1"/>
    </source>
</evidence>
<keyword evidence="2" id="KW-1133">Transmembrane helix</keyword>
<dbReference type="KEGG" id="lma:LMJF_29_0440"/>
<dbReference type="InterPro" id="IPR029052">
    <property type="entry name" value="Metallo-depent_PP-like"/>
</dbReference>
<dbReference type="GO" id="GO:0016787">
    <property type="term" value="F:hydrolase activity"/>
    <property type="evidence" value="ECO:0007669"/>
    <property type="project" value="InterPro"/>
</dbReference>
<sequence length="380" mass="41191">MAPPRKIDLFVARAYSRKGVQSGLFFWTVLALVFAGTFVVSKIPLGLYTPTVGFQQGKHREPPKQSIPPTPTTPAGRGIIRAYNQRIIAIGDLHGDIDRLRSTLRAANVLEKDVDAWRKGCTDVVVQLGNVVGYGPDAPEMLQLLSGLKPQALASGGRLITLSGNQELLTLSGVLEYVHPRQLNLSAGYVGLRYLYGPGGRYGRMMAEENLAVAIVSDIVFVHGGLTAAYARRGVNKLNAEWYEGAALMNLARHPFHDEESPLWDHSVVRAAMGGNCGPLSAGMAALKAKENRDINLMVVGHTTMRDGKVGTWCAGKLMTIDVAMSRYVENGGYEAFVSFLPMLKKVKRKKLVLGTAERVQTHYPLGPGVRAALLASTEA</sequence>
<dbReference type="VEuPathDB" id="TriTrypDB:LmjF.29.0440"/>
<dbReference type="PANTHER" id="PTHR46546:SF4">
    <property type="entry name" value="SHEWANELLA-LIKE PROTEIN PHOSPHATASE 1"/>
    <property type="match status" value="1"/>
</dbReference>
<dbReference type="VEuPathDB" id="TriTrypDB:LMJLV39_290009700"/>
<dbReference type="InParanoid" id="E9ADP5"/>
<proteinExistence type="predicted"/>
<dbReference type="InterPro" id="IPR004843">
    <property type="entry name" value="Calcineurin-like_PHP"/>
</dbReference>
<protein>
    <recommendedName>
        <fullName evidence="3">Calcineurin-like phosphoesterase domain-containing protein</fullName>
    </recommendedName>
</protein>
<accession>E9ADP5</accession>
<dbReference type="RefSeq" id="XP_003722117.1">
    <property type="nucleotide sequence ID" value="XM_003722069.1"/>
</dbReference>
<dbReference type="AlphaFoldDB" id="E9ADP5"/>
<evidence type="ECO:0000256" key="2">
    <source>
        <dbReference type="SAM" id="Phobius"/>
    </source>
</evidence>
<name>E9ADP5_LEIMA</name>
<feature type="domain" description="Calcineurin-like phosphoesterase" evidence="3">
    <location>
        <begin position="86"/>
        <end position="303"/>
    </location>
</feature>
<dbReference type="SUPFAM" id="SSF56300">
    <property type="entry name" value="Metallo-dependent phosphatases"/>
    <property type="match status" value="1"/>
</dbReference>
<dbReference type="EMBL" id="FR796425">
    <property type="protein sequence ID" value="CBZ12374.1"/>
    <property type="molecule type" value="Genomic_DNA"/>
</dbReference>
<dbReference type="VEuPathDB" id="TriTrypDB:LMJSD75_290009700"/>
<dbReference type="PANTHER" id="PTHR46546">
    <property type="entry name" value="SHEWANELLA-LIKE PROTEIN PHOSPHATASE 1"/>
    <property type="match status" value="1"/>
</dbReference>
<dbReference type="eggNOG" id="KOG0374">
    <property type="taxonomic scope" value="Eukaryota"/>
</dbReference>
<organism evidence="4 5">
    <name type="scientific">Leishmania major</name>
    <dbReference type="NCBI Taxonomy" id="5664"/>
    <lineage>
        <taxon>Eukaryota</taxon>
        <taxon>Discoba</taxon>
        <taxon>Euglenozoa</taxon>
        <taxon>Kinetoplastea</taxon>
        <taxon>Metakinetoplastina</taxon>
        <taxon>Trypanosomatida</taxon>
        <taxon>Trypanosomatidae</taxon>
        <taxon>Leishmaniinae</taxon>
        <taxon>Leishmania</taxon>
    </lineage>
</organism>
<dbReference type="Proteomes" id="UP000000542">
    <property type="component" value="Chromosome 29"/>
</dbReference>
<evidence type="ECO:0000313" key="5">
    <source>
        <dbReference type="Proteomes" id="UP000000542"/>
    </source>
</evidence>
<dbReference type="OMA" id="GPTLNRY"/>
<keyword evidence="2" id="KW-0812">Transmembrane</keyword>
<feature type="transmembrane region" description="Helical" evidence="2">
    <location>
        <begin position="20"/>
        <end position="40"/>
    </location>
</feature>
<keyword evidence="2" id="KW-0472">Membrane</keyword>
<dbReference type="STRING" id="5664.E9ADP5"/>